<evidence type="ECO:0000313" key="3">
    <source>
        <dbReference type="EMBL" id="PWE41105.1"/>
    </source>
</evidence>
<dbReference type="PANTHER" id="PTHR43039">
    <property type="entry name" value="ESTERASE-RELATED"/>
    <property type="match status" value="1"/>
</dbReference>
<accession>A0A2U2D334</accession>
<dbReference type="OrthoDB" id="8680283at2"/>
<dbReference type="InterPro" id="IPR029058">
    <property type="entry name" value="AB_hydrolase_fold"/>
</dbReference>
<evidence type="ECO:0000259" key="2">
    <source>
        <dbReference type="Pfam" id="PF12697"/>
    </source>
</evidence>
<comment type="caution">
    <text evidence="3">The sequence shown here is derived from an EMBL/GenBank/DDBJ whole genome shotgun (WGS) entry which is preliminary data.</text>
</comment>
<comment type="similarity">
    <text evidence="1">Belongs to the AB hydrolase superfamily.</text>
</comment>
<dbReference type="AlphaFoldDB" id="A0A2U2D334"/>
<dbReference type="EMBL" id="QFAW01000037">
    <property type="protein sequence ID" value="PWE41105.1"/>
    <property type="molecule type" value="Genomic_DNA"/>
</dbReference>
<keyword evidence="3" id="KW-0378">Hydrolase</keyword>
<dbReference type="RefSeq" id="WP_109521944.1">
    <property type="nucleotide sequence ID" value="NZ_QFAW01000037.1"/>
</dbReference>
<dbReference type="GO" id="GO:0016787">
    <property type="term" value="F:hydrolase activity"/>
    <property type="evidence" value="ECO:0007669"/>
    <property type="project" value="UniProtKB-KW"/>
</dbReference>
<evidence type="ECO:0000313" key="4">
    <source>
        <dbReference type="Proteomes" id="UP000245056"/>
    </source>
</evidence>
<feature type="domain" description="AB hydrolase-1" evidence="2">
    <location>
        <begin position="19"/>
        <end position="255"/>
    </location>
</feature>
<dbReference type="InterPro" id="IPR000073">
    <property type="entry name" value="AB_hydrolase_1"/>
</dbReference>
<sequence>MSVQIRNNVRVRGPGPVTLVFAHGFGCDQNMWRLVEPAFSESYQTILFDVVGCGKSDLSAYEVARYSTLKGYAQDIVEIINEFASGPVIFVGHSVSAMAGVIAGNMRPGLIGAHVMVGPSPSYINDGNYFGGFSREDIDSLLETLESNYLGWSSSMAPAIMGAPGQPHLGVELTNSFCQTDPDIAKRFARVTFLSDNRSDVAKLQAPALIIQSSEDIIAPVEVGQYLHKVIPDNRLEVIENMGHCPHLSAPDLCINAIQSFIESVQSRIADAG</sequence>
<proteinExistence type="inferred from homology"/>
<dbReference type="Pfam" id="PF12697">
    <property type="entry name" value="Abhydrolase_6"/>
    <property type="match status" value="1"/>
</dbReference>
<evidence type="ECO:0000256" key="1">
    <source>
        <dbReference type="ARBA" id="ARBA00008645"/>
    </source>
</evidence>
<dbReference type="Proteomes" id="UP000245056">
    <property type="component" value="Unassembled WGS sequence"/>
</dbReference>
<dbReference type="SUPFAM" id="SSF53474">
    <property type="entry name" value="alpha/beta-Hydrolases"/>
    <property type="match status" value="1"/>
</dbReference>
<dbReference type="Gene3D" id="3.40.50.1820">
    <property type="entry name" value="alpha/beta hydrolase"/>
    <property type="match status" value="1"/>
</dbReference>
<gene>
    <name evidence="3" type="ORF">C9I49_22150</name>
</gene>
<name>A0A2U2D334_9PSED</name>
<reference evidence="3 4" key="1">
    <citation type="submission" date="2018-05" db="EMBL/GenBank/DDBJ databases">
        <title>Genome sequences of two Antarctic strains of Pseudomonas prosekii: insights into adaptation to extreme conditions.</title>
        <authorList>
            <person name="Snopkova K."/>
            <person name="Dufkova K."/>
            <person name="Cejkova D."/>
            <person name="Sedlacek I."/>
            <person name="Smajs D."/>
        </authorList>
    </citation>
    <scope>NUCLEOTIDE SEQUENCE [LARGE SCALE GENOMIC DNA]</scope>
    <source>
        <strain evidence="3 4">P2673</strain>
    </source>
</reference>
<protein>
    <submittedName>
        <fullName evidence="3">Alpha/beta hydrolase</fullName>
    </submittedName>
</protein>
<organism evidence="3 4">
    <name type="scientific">Pseudomonas prosekii</name>
    <dbReference type="NCBI Taxonomy" id="1148509"/>
    <lineage>
        <taxon>Bacteria</taxon>
        <taxon>Pseudomonadati</taxon>
        <taxon>Pseudomonadota</taxon>
        <taxon>Gammaproteobacteria</taxon>
        <taxon>Pseudomonadales</taxon>
        <taxon>Pseudomonadaceae</taxon>
        <taxon>Pseudomonas</taxon>
    </lineage>
</organism>